<sequence>MEPTLLEAQGLRKRFGALEAVRGVSLALRPGEVLAFLGKNGAGKTTPVKMLSGLLLPLAPGAALARRMLAEGAPLDPAPLFLSFLNGLVYLGAGLFLFRRAVRLAKGRGLLHGY</sequence>
<dbReference type="GO" id="GO:0005524">
    <property type="term" value="F:ATP binding"/>
    <property type="evidence" value="ECO:0007669"/>
    <property type="project" value="UniProtKB-KW"/>
</dbReference>
<name>A0A4Y9F9R0_9DEIN</name>
<comment type="similarity">
    <text evidence="1">Belongs to the ABC transporter superfamily.</text>
</comment>
<comment type="caution">
    <text evidence="7">The sequence shown here is derived from an EMBL/GenBank/DDBJ whole genome shotgun (WGS) entry which is preliminary data.</text>
</comment>
<dbReference type="GO" id="GO:0016887">
    <property type="term" value="F:ATP hydrolysis activity"/>
    <property type="evidence" value="ECO:0007669"/>
    <property type="project" value="InterPro"/>
</dbReference>
<accession>A0A4Y9F9R0</accession>
<dbReference type="PANTHER" id="PTHR42711:SF5">
    <property type="entry name" value="ABC TRANSPORTER ATP-BINDING PROTEIN NATA"/>
    <property type="match status" value="1"/>
</dbReference>
<dbReference type="Proteomes" id="UP000297668">
    <property type="component" value="Unassembled WGS sequence"/>
</dbReference>
<dbReference type="InterPro" id="IPR050763">
    <property type="entry name" value="ABC_transporter_ATP-binding"/>
</dbReference>
<evidence type="ECO:0000259" key="6">
    <source>
        <dbReference type="Pfam" id="PF00005"/>
    </source>
</evidence>
<keyword evidence="5" id="KW-0812">Transmembrane</keyword>
<dbReference type="AlphaFoldDB" id="A0A4Y9F9R0"/>
<feature type="domain" description="ABC transporter" evidence="6">
    <location>
        <begin position="22"/>
        <end position="57"/>
    </location>
</feature>
<dbReference type="SUPFAM" id="SSF52540">
    <property type="entry name" value="P-loop containing nucleoside triphosphate hydrolases"/>
    <property type="match status" value="1"/>
</dbReference>
<reference evidence="7 8" key="1">
    <citation type="submission" date="2019-03" db="EMBL/GenBank/DDBJ databases">
        <title>Thermus tengchongensis species for the arsenic transformation mechanism.</title>
        <authorList>
            <person name="Yuan G.C."/>
        </authorList>
    </citation>
    <scope>NUCLEOTIDE SEQUENCE [LARGE SCALE GENOMIC DNA]</scope>
    <source>
        <strain evidence="7 8">15W</strain>
    </source>
</reference>
<keyword evidence="2" id="KW-0813">Transport</keyword>
<protein>
    <submittedName>
        <fullName evidence="7">ATP-binding cassette domain-containing protein</fullName>
    </submittedName>
</protein>
<evidence type="ECO:0000256" key="1">
    <source>
        <dbReference type="ARBA" id="ARBA00005417"/>
    </source>
</evidence>
<evidence type="ECO:0000256" key="4">
    <source>
        <dbReference type="ARBA" id="ARBA00022840"/>
    </source>
</evidence>
<evidence type="ECO:0000256" key="3">
    <source>
        <dbReference type="ARBA" id="ARBA00022741"/>
    </source>
</evidence>
<keyword evidence="4 7" id="KW-0067">ATP-binding</keyword>
<evidence type="ECO:0000313" key="7">
    <source>
        <dbReference type="EMBL" id="TFU25876.1"/>
    </source>
</evidence>
<dbReference type="InterPro" id="IPR003439">
    <property type="entry name" value="ABC_transporter-like_ATP-bd"/>
</dbReference>
<proteinExistence type="inferred from homology"/>
<dbReference type="InterPro" id="IPR027417">
    <property type="entry name" value="P-loop_NTPase"/>
</dbReference>
<keyword evidence="5" id="KW-0472">Membrane</keyword>
<evidence type="ECO:0000313" key="8">
    <source>
        <dbReference type="Proteomes" id="UP000297668"/>
    </source>
</evidence>
<dbReference type="Gene3D" id="3.40.50.300">
    <property type="entry name" value="P-loop containing nucleotide triphosphate hydrolases"/>
    <property type="match status" value="1"/>
</dbReference>
<dbReference type="Pfam" id="PF00005">
    <property type="entry name" value="ABC_tran"/>
    <property type="match status" value="1"/>
</dbReference>
<organism evidence="7 8">
    <name type="scientific">Thermus tengchongensis</name>
    <dbReference type="NCBI Taxonomy" id="1214928"/>
    <lineage>
        <taxon>Bacteria</taxon>
        <taxon>Thermotogati</taxon>
        <taxon>Deinococcota</taxon>
        <taxon>Deinococci</taxon>
        <taxon>Thermales</taxon>
        <taxon>Thermaceae</taxon>
        <taxon>Thermus</taxon>
    </lineage>
</organism>
<evidence type="ECO:0000256" key="2">
    <source>
        <dbReference type="ARBA" id="ARBA00022448"/>
    </source>
</evidence>
<dbReference type="EMBL" id="SJZF01000015">
    <property type="protein sequence ID" value="TFU25876.1"/>
    <property type="molecule type" value="Genomic_DNA"/>
</dbReference>
<feature type="transmembrane region" description="Helical" evidence="5">
    <location>
        <begin position="78"/>
        <end position="98"/>
    </location>
</feature>
<dbReference type="PANTHER" id="PTHR42711">
    <property type="entry name" value="ABC TRANSPORTER ATP-BINDING PROTEIN"/>
    <property type="match status" value="1"/>
</dbReference>
<keyword evidence="3" id="KW-0547">Nucleotide-binding</keyword>
<keyword evidence="5" id="KW-1133">Transmembrane helix</keyword>
<gene>
    <name evidence="7" type="ORF">E0687_09055</name>
</gene>
<evidence type="ECO:0000256" key="5">
    <source>
        <dbReference type="SAM" id="Phobius"/>
    </source>
</evidence>
<dbReference type="RefSeq" id="WP_135260579.1">
    <property type="nucleotide sequence ID" value="NZ_SJZF01000015.1"/>
</dbReference>